<gene>
    <name evidence="1" type="ordered locus">W5S_0538</name>
</gene>
<accession>A0A0H3HZ29</accession>
<dbReference type="RefSeq" id="WP_012822288.1">
    <property type="nucleotide sequence ID" value="NC_017845.1"/>
</dbReference>
<dbReference type="GeneID" id="45852422"/>
<evidence type="ECO:0000313" key="1">
    <source>
        <dbReference type="EMBL" id="AFI88664.1"/>
    </source>
</evidence>
<dbReference type="Proteomes" id="UP000008044">
    <property type="component" value="Chromosome"/>
</dbReference>
<dbReference type="AlphaFoldDB" id="A0A0H3HZ29"/>
<organism evidence="1 2">
    <name type="scientific">Pectobacterium parmentieri</name>
    <dbReference type="NCBI Taxonomy" id="1905730"/>
    <lineage>
        <taxon>Bacteria</taxon>
        <taxon>Pseudomonadati</taxon>
        <taxon>Pseudomonadota</taxon>
        <taxon>Gammaproteobacteria</taxon>
        <taxon>Enterobacterales</taxon>
        <taxon>Pectobacteriaceae</taxon>
        <taxon>Pectobacterium</taxon>
    </lineage>
</organism>
<proteinExistence type="predicted"/>
<dbReference type="eggNOG" id="COG2207">
    <property type="taxonomic scope" value="Bacteria"/>
</dbReference>
<dbReference type="HOGENOM" id="CLU_3155961_0_0_6"/>
<protein>
    <submittedName>
        <fullName evidence="1">Transcriptional regulator, AraC family</fullName>
    </submittedName>
</protein>
<dbReference type="KEGG" id="pec:W5S_0538"/>
<dbReference type="PATRIC" id="fig|1166016.3.peg.543"/>
<dbReference type="STRING" id="1905730.W5S_0538"/>
<evidence type="ECO:0000313" key="2">
    <source>
        <dbReference type="Proteomes" id="UP000008044"/>
    </source>
</evidence>
<reference evidence="1 2" key="1">
    <citation type="journal article" date="2012" name="J. Bacteriol.">
        <title>Genome sequence of Pectobacterium sp. strain SCC3193.</title>
        <authorList>
            <person name="Koskinen J.P."/>
            <person name="Laine P."/>
            <person name="Niemi O."/>
            <person name="Nykyri J."/>
            <person name="Harjunpaa H."/>
            <person name="Auvinen P."/>
            <person name="Paulin L."/>
            <person name="Pirhonen M."/>
            <person name="Palva T."/>
            <person name="Holm L."/>
        </authorList>
    </citation>
    <scope>NUCLEOTIDE SEQUENCE [LARGE SCALE GENOMIC DNA]</scope>
    <source>
        <strain evidence="1 2">SCC3193</strain>
    </source>
</reference>
<sequence>MHPDSASFRVRPLQPWFAINAAEDYLKKNVSRLLLIFTVSRSIHVLGF</sequence>
<name>A0A0H3HZ29_PECPM</name>
<dbReference type="EMBL" id="CP003415">
    <property type="protein sequence ID" value="AFI88664.1"/>
    <property type="molecule type" value="Genomic_DNA"/>
</dbReference>